<evidence type="ECO:0000313" key="3">
    <source>
        <dbReference type="Proteomes" id="UP000718593"/>
    </source>
</evidence>
<dbReference type="GO" id="GO:0031956">
    <property type="term" value="F:medium-chain fatty acid-CoA ligase activity"/>
    <property type="evidence" value="ECO:0007669"/>
    <property type="project" value="TreeGrafter"/>
</dbReference>
<dbReference type="AlphaFoldDB" id="A0A930BUX1"/>
<feature type="non-terminal residue" evidence="2">
    <location>
        <position position="295"/>
    </location>
</feature>
<gene>
    <name evidence="2" type="ORF">HXL68_14965</name>
</gene>
<dbReference type="Pfam" id="PF00501">
    <property type="entry name" value="AMP-binding"/>
    <property type="match status" value="1"/>
</dbReference>
<dbReference type="PANTHER" id="PTHR43201:SF32">
    <property type="entry name" value="2-SUCCINYLBENZOATE--COA LIGASE, CHLOROPLASTIC_PEROXISOMAL"/>
    <property type="match status" value="1"/>
</dbReference>
<dbReference type="Gene3D" id="3.40.50.12780">
    <property type="entry name" value="N-terminal domain of ligase-like"/>
    <property type="match status" value="1"/>
</dbReference>
<dbReference type="InterPro" id="IPR042099">
    <property type="entry name" value="ANL_N_sf"/>
</dbReference>
<evidence type="ECO:0000259" key="1">
    <source>
        <dbReference type="Pfam" id="PF00501"/>
    </source>
</evidence>
<name>A0A930BUX1_9RHOO</name>
<proteinExistence type="predicted"/>
<feature type="domain" description="AMP-dependent synthetase/ligase" evidence="1">
    <location>
        <begin position="92"/>
        <end position="287"/>
    </location>
</feature>
<dbReference type="Proteomes" id="UP000718593">
    <property type="component" value="Unassembled WGS sequence"/>
</dbReference>
<reference evidence="2" key="1">
    <citation type="submission" date="2020-04" db="EMBL/GenBank/DDBJ databases">
        <title>Deep metagenomics examines the oral microbiome during advanced dental caries in children, revealing novel taxa and co-occurrences with host molecules.</title>
        <authorList>
            <person name="Baker J.L."/>
            <person name="Morton J.T."/>
            <person name="Dinis M."/>
            <person name="Alvarez R."/>
            <person name="Tran N.C."/>
            <person name="Knight R."/>
            <person name="Edlund A."/>
        </authorList>
    </citation>
    <scope>NUCLEOTIDE SEQUENCE</scope>
    <source>
        <strain evidence="2">JCVI_32_bin.24</strain>
    </source>
</reference>
<comment type="caution">
    <text evidence="2">The sequence shown here is derived from an EMBL/GenBank/DDBJ whole genome shotgun (WGS) entry which is preliminary data.</text>
</comment>
<protein>
    <submittedName>
        <fullName evidence="2">AMP-binding protein</fullName>
    </submittedName>
</protein>
<dbReference type="GO" id="GO:0006631">
    <property type="term" value="P:fatty acid metabolic process"/>
    <property type="evidence" value="ECO:0007669"/>
    <property type="project" value="TreeGrafter"/>
</dbReference>
<dbReference type="InterPro" id="IPR000873">
    <property type="entry name" value="AMP-dep_synth/lig_dom"/>
</dbReference>
<dbReference type="EMBL" id="JABZMI010000418">
    <property type="protein sequence ID" value="MBF1166327.1"/>
    <property type="molecule type" value="Genomic_DNA"/>
</dbReference>
<accession>A0A930BUX1</accession>
<evidence type="ECO:0000313" key="2">
    <source>
        <dbReference type="EMBL" id="MBF1166327.1"/>
    </source>
</evidence>
<sequence>MKPASSLHAHLARGAAEGPARPALLAEGRSWTFAELAAQASATAAVDDTRPWAGSGTPVELALAAYRCSAAGRACFPLPPERQAPALDKVPPGTALIISTSGSEGQPRAVLLGTAQLDAAAAAANVALDLRAGDLWLACLPLYHIGGQSILWRCARAGAGVLLHEGFAIDELANDLVTWPVTHVSLVPAMLARLLDHGIAPPSTLRAVLIGGAALSRPLYERASAAGWPLFVSYGMSETAAMAAVFQPADGVWHEGLVGRALPGHEFRIGDDGRIRLRGPQVMIGYLGGGGPDAE</sequence>
<dbReference type="PANTHER" id="PTHR43201">
    <property type="entry name" value="ACYL-COA SYNTHETASE"/>
    <property type="match status" value="1"/>
</dbReference>
<organism evidence="2 3">
    <name type="scientific">Dechloromonas agitata</name>
    <dbReference type="NCBI Taxonomy" id="73030"/>
    <lineage>
        <taxon>Bacteria</taxon>
        <taxon>Pseudomonadati</taxon>
        <taxon>Pseudomonadota</taxon>
        <taxon>Betaproteobacteria</taxon>
        <taxon>Rhodocyclales</taxon>
        <taxon>Azonexaceae</taxon>
        <taxon>Dechloromonas</taxon>
    </lineage>
</organism>
<dbReference type="SUPFAM" id="SSF56801">
    <property type="entry name" value="Acetyl-CoA synthetase-like"/>
    <property type="match status" value="1"/>
</dbReference>